<proteinExistence type="predicted"/>
<protein>
    <submittedName>
        <fullName evidence="3">Argonaute-like protein</fullName>
    </submittedName>
</protein>
<dbReference type="InterPro" id="IPR003100">
    <property type="entry name" value="PAZ_dom"/>
</dbReference>
<accession>A0AAD7EXM6</accession>
<dbReference type="InterPro" id="IPR003165">
    <property type="entry name" value="Piwi"/>
</dbReference>
<dbReference type="InterPro" id="IPR012337">
    <property type="entry name" value="RNaseH-like_sf"/>
</dbReference>
<dbReference type="PANTHER" id="PTHR22891">
    <property type="entry name" value="EUKARYOTIC TRANSLATION INITIATION FACTOR 2C"/>
    <property type="match status" value="1"/>
</dbReference>
<organism evidence="3 4">
    <name type="scientific">Mycena albidolilacea</name>
    <dbReference type="NCBI Taxonomy" id="1033008"/>
    <lineage>
        <taxon>Eukaryota</taxon>
        <taxon>Fungi</taxon>
        <taxon>Dikarya</taxon>
        <taxon>Basidiomycota</taxon>
        <taxon>Agaricomycotina</taxon>
        <taxon>Agaricomycetes</taxon>
        <taxon>Agaricomycetidae</taxon>
        <taxon>Agaricales</taxon>
        <taxon>Marasmiineae</taxon>
        <taxon>Mycenaceae</taxon>
        <taxon>Mycena</taxon>
    </lineage>
</organism>
<dbReference type="Pfam" id="PF16486">
    <property type="entry name" value="ArgoN"/>
    <property type="match status" value="1"/>
</dbReference>
<dbReference type="EMBL" id="JARIHO010000010">
    <property type="protein sequence ID" value="KAJ7354616.1"/>
    <property type="molecule type" value="Genomic_DNA"/>
</dbReference>
<keyword evidence="4" id="KW-1185">Reference proteome</keyword>
<dbReference type="InterPro" id="IPR036397">
    <property type="entry name" value="RNaseH_sf"/>
</dbReference>
<dbReference type="Pfam" id="PF16487">
    <property type="entry name" value="ArgoMid"/>
    <property type="match status" value="1"/>
</dbReference>
<dbReference type="InterPro" id="IPR032472">
    <property type="entry name" value="ArgoL2"/>
</dbReference>
<reference evidence="3" key="1">
    <citation type="submission" date="2023-03" db="EMBL/GenBank/DDBJ databases">
        <title>Massive genome expansion in bonnet fungi (Mycena s.s.) driven by repeated elements and novel gene families across ecological guilds.</title>
        <authorList>
            <consortium name="Lawrence Berkeley National Laboratory"/>
            <person name="Harder C.B."/>
            <person name="Miyauchi S."/>
            <person name="Viragh M."/>
            <person name="Kuo A."/>
            <person name="Thoen E."/>
            <person name="Andreopoulos B."/>
            <person name="Lu D."/>
            <person name="Skrede I."/>
            <person name="Drula E."/>
            <person name="Henrissat B."/>
            <person name="Morin E."/>
            <person name="Kohler A."/>
            <person name="Barry K."/>
            <person name="LaButti K."/>
            <person name="Morin E."/>
            <person name="Salamov A."/>
            <person name="Lipzen A."/>
            <person name="Mereny Z."/>
            <person name="Hegedus B."/>
            <person name="Baldrian P."/>
            <person name="Stursova M."/>
            <person name="Weitz H."/>
            <person name="Taylor A."/>
            <person name="Grigoriev I.V."/>
            <person name="Nagy L.G."/>
            <person name="Martin F."/>
            <person name="Kauserud H."/>
        </authorList>
    </citation>
    <scope>NUCLEOTIDE SEQUENCE</scope>
    <source>
        <strain evidence="3">CBHHK002</strain>
    </source>
</reference>
<dbReference type="Pfam" id="PF08699">
    <property type="entry name" value="ArgoL1"/>
    <property type="match status" value="1"/>
</dbReference>
<evidence type="ECO:0000259" key="1">
    <source>
        <dbReference type="PROSITE" id="PS50821"/>
    </source>
</evidence>
<dbReference type="Pfam" id="PF16488">
    <property type="entry name" value="ArgoL2"/>
    <property type="match status" value="1"/>
</dbReference>
<sequence>MAPGITYIQWSVGVKRPNLATGGTPVTIQVNSFVTTVPEKIIHHYDVVISPSEKTLPTRMTMALIRRLQFDVAPQIFTPLCVYDGRKNMFSIHKLKFDTGSQVFDVTLADESPSASGRGPKVYKIKLTHVAEINPEVLHRFIQGKGSHDNTVLTAITALNVVVRMQPSCDHPFNVRSFYTDRETKDIGVGRGYFQSVRPGIGKMLINVDISTGMMYKHGPLMNLCLEFLGTNDPRASLSRLSDRERLRLQRFISGIRILTNHLGPDGQSHATPRIVRKLSSAPANKLTFTMRDGQSMTVAEYFRRTQNRPLQYPDVICAEIGSGALIPLGQFRLLFLCNVPPGQFMRKQIPPEKTKAALDFATNKPLKRLESIRNGLSVLAYGQSDYVRQFGLAVEPGPLRVHARVLKPPTLKYGPGSLSLTITPRDGTWNMVDKKFFKPVVIERWVVVIYEQKLRFGEENAKDMMKGLGSSCRDVGIKLTPTRFVSWGNGQGRIADQLKSAGAACVKEMGEAPQLLVVILPEGGNDIYTKVKHFGDVTMGVATQCLKSSKCYGASPQYFANVCLKINVKLGGINTIPDPTSVSVLTDPHNPTIVMADVIHPAPGSDGRPSFTALVANVDSDTAKYIATSRVQTSRQEMIDELEPMSLHCLWKYMKYRELIEKKAAGAIAPKRIIFYRDGVSEGQFKHVLEQELPLIKKACATLKINPKITFIVVGKADRSGNCKAGTVVDRDIVHPTEFDFYLQAHGGLLGTSRPAHYSVLADALQSLSFALCHVYARSTRSVSIPAPVYYADIVCSRAKNHYDPQGTLDFSDSATQVDTEQAAKSLEDYKTGFMPLNAAQVGLMYFS</sequence>
<name>A0AAD7EXM6_9AGAR</name>
<dbReference type="Gene3D" id="3.40.50.2300">
    <property type="match status" value="1"/>
</dbReference>
<dbReference type="InterPro" id="IPR036085">
    <property type="entry name" value="PAZ_dom_sf"/>
</dbReference>
<feature type="domain" description="PAZ" evidence="1">
    <location>
        <begin position="224"/>
        <end position="342"/>
    </location>
</feature>
<dbReference type="CDD" id="cd04657">
    <property type="entry name" value="Piwi_ago-like"/>
    <property type="match status" value="1"/>
</dbReference>
<dbReference type="InterPro" id="IPR045246">
    <property type="entry name" value="Piwi_ago-like"/>
</dbReference>
<dbReference type="CDD" id="cd02846">
    <property type="entry name" value="PAZ_argonaute_like"/>
    <property type="match status" value="1"/>
</dbReference>
<comment type="caution">
    <text evidence="3">The sequence shown here is derived from an EMBL/GenBank/DDBJ whole genome shotgun (WGS) entry which is preliminary data.</text>
</comment>
<feature type="domain" description="Piwi" evidence="2">
    <location>
        <begin position="516"/>
        <end position="805"/>
    </location>
</feature>
<dbReference type="SMART" id="SM00950">
    <property type="entry name" value="Piwi"/>
    <property type="match status" value="1"/>
</dbReference>
<dbReference type="PROSITE" id="PS50822">
    <property type="entry name" value="PIWI"/>
    <property type="match status" value="1"/>
</dbReference>
<evidence type="ECO:0000313" key="4">
    <source>
        <dbReference type="Proteomes" id="UP001218218"/>
    </source>
</evidence>
<dbReference type="Proteomes" id="UP001218218">
    <property type="component" value="Unassembled WGS sequence"/>
</dbReference>
<dbReference type="Pfam" id="PF02170">
    <property type="entry name" value="PAZ"/>
    <property type="match status" value="1"/>
</dbReference>
<dbReference type="AlphaFoldDB" id="A0AAD7EXM6"/>
<gene>
    <name evidence="3" type="ORF">DFH08DRAFT_855496</name>
</gene>
<dbReference type="Gene3D" id="3.30.420.10">
    <property type="entry name" value="Ribonuclease H-like superfamily/Ribonuclease H"/>
    <property type="match status" value="1"/>
</dbReference>
<evidence type="ECO:0000259" key="2">
    <source>
        <dbReference type="PROSITE" id="PS50822"/>
    </source>
</evidence>
<dbReference type="Pfam" id="PF02171">
    <property type="entry name" value="Piwi"/>
    <property type="match status" value="1"/>
</dbReference>
<dbReference type="InterPro" id="IPR014811">
    <property type="entry name" value="ArgoL1"/>
</dbReference>
<dbReference type="PROSITE" id="PS50821">
    <property type="entry name" value="PAZ"/>
    <property type="match status" value="1"/>
</dbReference>
<dbReference type="InterPro" id="IPR032473">
    <property type="entry name" value="Argonaute_Mid_dom"/>
</dbReference>
<dbReference type="SUPFAM" id="SSF101690">
    <property type="entry name" value="PAZ domain"/>
    <property type="match status" value="1"/>
</dbReference>
<dbReference type="SUPFAM" id="SSF53098">
    <property type="entry name" value="Ribonuclease H-like"/>
    <property type="match status" value="1"/>
</dbReference>
<dbReference type="InterPro" id="IPR032474">
    <property type="entry name" value="Argonaute_N"/>
</dbReference>
<dbReference type="GO" id="GO:0003723">
    <property type="term" value="F:RNA binding"/>
    <property type="evidence" value="ECO:0007669"/>
    <property type="project" value="InterPro"/>
</dbReference>
<dbReference type="Gene3D" id="2.170.260.10">
    <property type="entry name" value="paz domain"/>
    <property type="match status" value="1"/>
</dbReference>
<dbReference type="SMART" id="SM01163">
    <property type="entry name" value="DUF1785"/>
    <property type="match status" value="1"/>
</dbReference>
<evidence type="ECO:0000313" key="3">
    <source>
        <dbReference type="EMBL" id="KAJ7354616.1"/>
    </source>
</evidence>